<proteinExistence type="predicted"/>
<organism evidence="1 2">
    <name type="scientific">Nocardia bovistercoris</name>
    <dbReference type="NCBI Taxonomy" id="2785916"/>
    <lineage>
        <taxon>Bacteria</taxon>
        <taxon>Bacillati</taxon>
        <taxon>Actinomycetota</taxon>
        <taxon>Actinomycetes</taxon>
        <taxon>Mycobacteriales</taxon>
        <taxon>Nocardiaceae</taxon>
        <taxon>Nocardia</taxon>
    </lineage>
</organism>
<evidence type="ECO:0000313" key="2">
    <source>
        <dbReference type="Proteomes" id="UP000655751"/>
    </source>
</evidence>
<keyword evidence="2" id="KW-1185">Reference proteome</keyword>
<dbReference type="RefSeq" id="WP_196152948.1">
    <property type="nucleotide sequence ID" value="NZ_JADMLG010000016.1"/>
</dbReference>
<dbReference type="Pfam" id="PF12686">
    <property type="entry name" value="DUF3800"/>
    <property type="match status" value="1"/>
</dbReference>
<gene>
    <name evidence="1" type="ORF">IT779_30705</name>
</gene>
<sequence>MLLCYLDESGDEQALRTATDTPALVIAGLVVDNQRVHGLVYKFLQLKKKYRPALAKPTVKLSDLITHEIKGADLRKAVRDGGRNARRAVYSLLNDTLDLLEDSNAKVVGKIHIKGTAPLARWVYAVTVAGIAEQLEAQSRAADTSGAIILDARTKVKNVPSVHRITTERFRVGGNPYPRLVESPVFGHSDAHVALQIADLIVSALLFPMACFAYSQGLISNIHINESYGEIRERFGSRLRLLEHRYVGAHGRHAGGVVVRDNLNNQPSLLLYKDCEFDAERRDSLERRRQAHTSVVPVTI</sequence>
<dbReference type="InterPro" id="IPR024524">
    <property type="entry name" value="DUF3800"/>
</dbReference>
<comment type="caution">
    <text evidence="1">The sequence shown here is derived from an EMBL/GenBank/DDBJ whole genome shotgun (WGS) entry which is preliminary data.</text>
</comment>
<evidence type="ECO:0000313" key="1">
    <source>
        <dbReference type="EMBL" id="MBH0780649.1"/>
    </source>
</evidence>
<dbReference type="AlphaFoldDB" id="A0A931N670"/>
<accession>A0A931N670</accession>
<reference evidence="1" key="1">
    <citation type="submission" date="2020-11" db="EMBL/GenBank/DDBJ databases">
        <title>Nocardia NEAU-351.nov., a novel actinomycete isolated from the cow dung.</title>
        <authorList>
            <person name="Zhang X."/>
        </authorList>
    </citation>
    <scope>NUCLEOTIDE SEQUENCE</scope>
    <source>
        <strain evidence="1">NEAU-351</strain>
    </source>
</reference>
<dbReference type="Proteomes" id="UP000655751">
    <property type="component" value="Unassembled WGS sequence"/>
</dbReference>
<dbReference type="EMBL" id="JADMLG010000016">
    <property type="protein sequence ID" value="MBH0780649.1"/>
    <property type="molecule type" value="Genomic_DNA"/>
</dbReference>
<protein>
    <submittedName>
        <fullName evidence="1">DUF3800 domain-containing protein</fullName>
    </submittedName>
</protein>
<name>A0A931N670_9NOCA</name>